<dbReference type="InterPro" id="IPR029060">
    <property type="entry name" value="PIN-like_dom_sf"/>
</dbReference>
<evidence type="ECO:0000313" key="2">
    <source>
        <dbReference type="EMBL" id="BBO19533.1"/>
    </source>
</evidence>
<reference evidence="2" key="1">
    <citation type="journal article" name="DNA Res.">
        <title>The physiological potential of anammox bacteria as revealed by their core genome structure.</title>
        <authorList>
            <person name="Okubo T."/>
            <person name="Toyoda A."/>
            <person name="Fukuhara K."/>
            <person name="Uchiyama I."/>
            <person name="Harigaya Y."/>
            <person name="Kuroiwa M."/>
            <person name="Suzuki T."/>
            <person name="Murakami Y."/>
            <person name="Suwa Y."/>
            <person name="Takami H."/>
        </authorList>
    </citation>
    <scope>NUCLEOTIDE SEQUENCE</scope>
    <source>
        <strain evidence="2">317325-3</strain>
    </source>
</reference>
<dbReference type="Proteomes" id="UP000662914">
    <property type="component" value="Chromosome"/>
</dbReference>
<dbReference type="InterPro" id="IPR052919">
    <property type="entry name" value="TA_system_RNase"/>
</dbReference>
<dbReference type="KEGG" id="ddz:DSYM_02320"/>
<evidence type="ECO:0000259" key="1">
    <source>
        <dbReference type="Pfam" id="PF01850"/>
    </source>
</evidence>
<protein>
    <submittedName>
        <fullName evidence="2">Twitching motility protein pilT</fullName>
    </submittedName>
</protein>
<dbReference type="EMBL" id="AP021857">
    <property type="protein sequence ID" value="BBO19533.1"/>
    <property type="molecule type" value="Genomic_DNA"/>
</dbReference>
<dbReference type="PANTHER" id="PTHR36173:SF2">
    <property type="entry name" value="RIBONUCLEASE VAPC16"/>
    <property type="match status" value="1"/>
</dbReference>
<evidence type="ECO:0000313" key="3">
    <source>
        <dbReference type="Proteomes" id="UP000662914"/>
    </source>
</evidence>
<sequence>MKLLLDTHTLLWWFINDRRLSAPARAAILDERNEIRVSAVNAWEIATKNRLGKLPEAKDAAPRFMELVAADGFHLLNLSCEHGLRAGGYPNSYGDPFDRMLAAQAEIESLTLVTRDPVFRAFPVEVLW</sequence>
<organism evidence="2 3">
    <name type="scientific">Candidatus Desulfobacillus denitrificans</name>
    <dbReference type="NCBI Taxonomy" id="2608985"/>
    <lineage>
        <taxon>Bacteria</taxon>
        <taxon>Pseudomonadati</taxon>
        <taxon>Pseudomonadota</taxon>
        <taxon>Betaproteobacteria</taxon>
        <taxon>Candidatus Desulfobacillus</taxon>
    </lineage>
</organism>
<dbReference type="Pfam" id="PF01850">
    <property type="entry name" value="PIN"/>
    <property type="match status" value="1"/>
</dbReference>
<dbReference type="InterPro" id="IPR041705">
    <property type="entry name" value="PIN_Sll0205"/>
</dbReference>
<dbReference type="InterPro" id="IPR002716">
    <property type="entry name" value="PIN_dom"/>
</dbReference>
<dbReference type="PANTHER" id="PTHR36173">
    <property type="entry name" value="RIBONUCLEASE VAPC16-RELATED"/>
    <property type="match status" value="1"/>
</dbReference>
<proteinExistence type="predicted"/>
<dbReference type="CDD" id="cd09872">
    <property type="entry name" value="PIN_Sll0205-like"/>
    <property type="match status" value="1"/>
</dbReference>
<dbReference type="SUPFAM" id="SSF88723">
    <property type="entry name" value="PIN domain-like"/>
    <property type="match status" value="1"/>
</dbReference>
<feature type="domain" description="PIN" evidence="1">
    <location>
        <begin position="4"/>
        <end position="122"/>
    </location>
</feature>
<dbReference type="AlphaFoldDB" id="A0A809QVS2"/>
<accession>A0A809QVS2</accession>
<dbReference type="Gene3D" id="3.40.50.1010">
    <property type="entry name" value="5'-nuclease"/>
    <property type="match status" value="1"/>
</dbReference>
<gene>
    <name evidence="2" type="ORF">DSYM_02320</name>
</gene>
<name>A0A809QVS2_9PROT</name>